<dbReference type="InterPro" id="IPR002861">
    <property type="entry name" value="Reeler_dom"/>
</dbReference>
<evidence type="ECO:0000313" key="5">
    <source>
        <dbReference type="Proteomes" id="UP000253517"/>
    </source>
</evidence>
<dbReference type="Pfam" id="PF02014">
    <property type="entry name" value="Reeler"/>
    <property type="match status" value="1"/>
</dbReference>
<dbReference type="EMBL" id="QPJS01000005">
    <property type="protein sequence ID" value="RCX02053.1"/>
    <property type="molecule type" value="Genomic_DNA"/>
</dbReference>
<dbReference type="Proteomes" id="UP000253517">
    <property type="component" value="Unassembled WGS sequence"/>
</dbReference>
<accession>A0A368ZYP2</accession>
<evidence type="ECO:0000256" key="1">
    <source>
        <dbReference type="ARBA" id="ARBA00022729"/>
    </source>
</evidence>
<feature type="domain" description="Secretion system C-terminal sorting" evidence="3">
    <location>
        <begin position="347"/>
        <end position="412"/>
    </location>
</feature>
<name>A0A368ZYP2_9FLAO</name>
<gene>
    <name evidence="4" type="ORF">DES35_10524</name>
</gene>
<sequence length="420" mass="44536">MRRKYSIGLGIGLIAIIYGKLASYSGGFFSTGYTGSPGDNGMSCVSCHAGSPVTSTQGAITTNIPQAGYVPGQSYTVTVTAQHPTFNVFGFMLTAETSTGAKAGTWSILNATETQLTAGGNYVSHTSSGIFGSSNSKSWTVQWTAPTPGVGPVTFYVAINRANGNSTTSGDHIQIASLQVMQYTPPPPPPVSVKIDTVLDERCLNGCNGSIQASATGGIPPITLSITGNSFTNLCGGQYWVIATDSIGQTDSVLVQVKNGSNPPIPDIHYDQAYSLLYTTAKAQGYEWYYFGQAIPNSNNDTLSLTGMQAGEYSVEISDSLSCRSMSQVLSIIFGNIAEGNAYRCVVYPNPVLSGDWLFIKYEGGPATIQILSIEGRLVLSDKIYHGIHSINTHTIAPGVYLLFLKSSKGDLRTVKFLVK</sequence>
<evidence type="ECO:0000259" key="2">
    <source>
        <dbReference type="Pfam" id="PF02014"/>
    </source>
</evidence>
<dbReference type="NCBIfam" id="TIGR04183">
    <property type="entry name" value="Por_Secre_tail"/>
    <property type="match status" value="1"/>
</dbReference>
<dbReference type="RefSeq" id="WP_037359950.1">
    <property type="nucleotide sequence ID" value="NZ_BHZF01000004.1"/>
</dbReference>
<dbReference type="Gene3D" id="2.60.40.4060">
    <property type="entry name" value="Reeler domain"/>
    <property type="match status" value="1"/>
</dbReference>
<dbReference type="CDD" id="cd08544">
    <property type="entry name" value="Reeler"/>
    <property type="match status" value="1"/>
</dbReference>
<keyword evidence="5" id="KW-1185">Reference proteome</keyword>
<evidence type="ECO:0000259" key="3">
    <source>
        <dbReference type="Pfam" id="PF18962"/>
    </source>
</evidence>
<dbReference type="AlphaFoldDB" id="A0A368ZYP2"/>
<organism evidence="4 5">
    <name type="scientific">Schleiferia thermophila</name>
    <dbReference type="NCBI Taxonomy" id="884107"/>
    <lineage>
        <taxon>Bacteria</taxon>
        <taxon>Pseudomonadati</taxon>
        <taxon>Bacteroidota</taxon>
        <taxon>Flavobacteriia</taxon>
        <taxon>Flavobacteriales</taxon>
        <taxon>Schleiferiaceae</taxon>
        <taxon>Schleiferia</taxon>
    </lineage>
</organism>
<proteinExistence type="predicted"/>
<dbReference type="InterPro" id="IPR042307">
    <property type="entry name" value="Reeler_sf"/>
</dbReference>
<keyword evidence="1" id="KW-0732">Signal</keyword>
<dbReference type="InterPro" id="IPR026444">
    <property type="entry name" value="Secre_tail"/>
</dbReference>
<protein>
    <submittedName>
        <fullName evidence="4">Putative secreted protein (Por secretion system target)</fullName>
    </submittedName>
</protein>
<feature type="domain" description="Reelin" evidence="2">
    <location>
        <begin position="48"/>
        <end position="159"/>
    </location>
</feature>
<evidence type="ECO:0000313" key="4">
    <source>
        <dbReference type="EMBL" id="RCX02053.1"/>
    </source>
</evidence>
<comment type="caution">
    <text evidence="4">The sequence shown here is derived from an EMBL/GenBank/DDBJ whole genome shotgun (WGS) entry which is preliminary data.</text>
</comment>
<reference evidence="4 5" key="1">
    <citation type="submission" date="2018-07" db="EMBL/GenBank/DDBJ databases">
        <title>Genomic Encyclopedia of Type Strains, Phase IV (KMG-IV): sequencing the most valuable type-strain genomes for metagenomic binning, comparative biology and taxonomic classification.</title>
        <authorList>
            <person name="Goeker M."/>
        </authorList>
    </citation>
    <scope>NUCLEOTIDE SEQUENCE [LARGE SCALE GENOMIC DNA]</scope>
    <source>
        <strain evidence="4 5">DSM 21410</strain>
    </source>
</reference>
<dbReference type="NCBIfam" id="NF041895">
    <property type="entry name" value="choice_anch_V"/>
    <property type="match status" value="1"/>
</dbReference>
<dbReference type="Pfam" id="PF18962">
    <property type="entry name" value="Por_Secre_tail"/>
    <property type="match status" value="1"/>
</dbReference>